<evidence type="ECO:0000313" key="1">
    <source>
        <dbReference type="EMBL" id="SFC22877.1"/>
    </source>
</evidence>
<dbReference type="EMBL" id="FOLT01000004">
    <property type="protein sequence ID" value="SFC22877.1"/>
    <property type="molecule type" value="Genomic_DNA"/>
</dbReference>
<accession>A0A1I1HFT4</accession>
<sequence>MDHIVYVDAKAKELDKLINSEKTAIIRGAAGRKLPYGKVDIGDMLYFINNNGEGKIKAKAAVTHVLNTEKLTKSESEQLVQANQDKLHLTEKQFSRWAGKRYLVLIEVDQVVEVEPFKINREDYGNMDDWLPVGSIDKVKNS</sequence>
<dbReference type="RefSeq" id="WP_091529291.1">
    <property type="nucleotide sequence ID" value="NZ_FOLT01000004.1"/>
</dbReference>
<dbReference type="OrthoDB" id="411385at2"/>
<gene>
    <name evidence="1" type="ORF">SAMN04488102_10453</name>
</gene>
<evidence type="ECO:0000313" key="2">
    <source>
        <dbReference type="Proteomes" id="UP000199612"/>
    </source>
</evidence>
<proteinExistence type="predicted"/>
<name>A0A1I1HFT4_9LACT</name>
<dbReference type="AlphaFoldDB" id="A0A1I1HFT4"/>
<keyword evidence="2" id="KW-1185">Reference proteome</keyword>
<dbReference type="Proteomes" id="UP000199612">
    <property type="component" value="Unassembled WGS sequence"/>
</dbReference>
<reference evidence="2" key="1">
    <citation type="submission" date="2016-10" db="EMBL/GenBank/DDBJ databases">
        <authorList>
            <person name="Varghese N."/>
            <person name="Submissions S."/>
        </authorList>
    </citation>
    <scope>NUCLEOTIDE SEQUENCE [LARGE SCALE GENOMIC DNA]</scope>
    <source>
        <strain evidence="2">DSM 23664</strain>
    </source>
</reference>
<dbReference type="STRING" id="753702.SAMN04488102_10453"/>
<protein>
    <recommendedName>
        <fullName evidence="3">ASCH domain-containing protein</fullName>
    </recommendedName>
</protein>
<evidence type="ECO:0008006" key="3">
    <source>
        <dbReference type="Google" id="ProtNLM"/>
    </source>
</evidence>
<organism evidence="1 2">
    <name type="scientific">Alkalibacterium subtropicum</name>
    <dbReference type="NCBI Taxonomy" id="753702"/>
    <lineage>
        <taxon>Bacteria</taxon>
        <taxon>Bacillati</taxon>
        <taxon>Bacillota</taxon>
        <taxon>Bacilli</taxon>
        <taxon>Lactobacillales</taxon>
        <taxon>Carnobacteriaceae</taxon>
        <taxon>Alkalibacterium</taxon>
    </lineage>
</organism>